<dbReference type="RefSeq" id="WP_012345446.1">
    <property type="nucleotide sequence ID" value="NC_010524.1"/>
</dbReference>
<feature type="domain" description="HTH marR-type" evidence="7">
    <location>
        <begin position="26"/>
        <end position="71"/>
    </location>
</feature>
<keyword evidence="9" id="KW-1185">Reference proteome</keyword>
<dbReference type="InterPro" id="IPR036390">
    <property type="entry name" value="WH_DNA-bd_sf"/>
</dbReference>
<name>B1XX38_LEPCP</name>
<reference evidence="8 9" key="1">
    <citation type="submission" date="2008-03" db="EMBL/GenBank/DDBJ databases">
        <title>Complete sequence of Leptothrix cholodnii SP-6.</title>
        <authorList>
            <consortium name="US DOE Joint Genome Institute"/>
            <person name="Copeland A."/>
            <person name="Lucas S."/>
            <person name="Lapidus A."/>
            <person name="Glavina del Rio T."/>
            <person name="Dalin E."/>
            <person name="Tice H."/>
            <person name="Bruce D."/>
            <person name="Goodwin L."/>
            <person name="Pitluck S."/>
            <person name="Chertkov O."/>
            <person name="Brettin T."/>
            <person name="Detter J.C."/>
            <person name="Han C."/>
            <person name="Kuske C.R."/>
            <person name="Schmutz J."/>
            <person name="Larimer F."/>
            <person name="Land M."/>
            <person name="Hauser L."/>
            <person name="Kyrpides N."/>
            <person name="Lykidis A."/>
            <person name="Emerson D."/>
            <person name="Richardson P."/>
        </authorList>
    </citation>
    <scope>NUCLEOTIDE SEQUENCE [LARGE SCALE GENOMIC DNA]</scope>
    <source>
        <strain evidence="9">ATCC 51168 / LMG 8142 / SP-6</strain>
    </source>
</reference>
<evidence type="ECO:0000259" key="7">
    <source>
        <dbReference type="Pfam" id="PF12802"/>
    </source>
</evidence>
<dbReference type="SUPFAM" id="SSF46785">
    <property type="entry name" value="Winged helix' DNA-binding domain"/>
    <property type="match status" value="1"/>
</dbReference>
<sequence length="339" mass="36359">MTDTAARPLDKPPARSAASSPMSHEELTQIATLYYIDGQTQDELSRRFGISRATVGRVLKRAQELGIVEIRVHHHPTKTVDLEAQLIERFGISRALLSVDHKDPDKQRALLGGLVATYLERTLSDGAIVAVGMGRNVSAVSEHAMSATQRHCTFVCAIGGSYRGGESMNPDHICRRLAARYGGESETLYAPAMVGDAALRRALVDNDTVRHTLDKARRADIALVGVGDMSEDSNMVRMGWFTAQEIAEAKRSGTVGDVMGYDFIDIHGLPSLAPIQGRVVGLHTGDLQRIPNVIAIAAENTKVTALLGALRTGSIDTLATTASNAMAVLHLDDATRAGS</sequence>
<evidence type="ECO:0000313" key="9">
    <source>
        <dbReference type="Proteomes" id="UP000001693"/>
    </source>
</evidence>
<dbReference type="Proteomes" id="UP000001693">
    <property type="component" value="Chromosome"/>
</dbReference>
<dbReference type="InterPro" id="IPR037171">
    <property type="entry name" value="NagB/RpiA_transferase-like"/>
</dbReference>
<evidence type="ECO:0000256" key="4">
    <source>
        <dbReference type="ARBA" id="ARBA00023163"/>
    </source>
</evidence>
<feature type="domain" description="Sugar-binding" evidence="6">
    <location>
        <begin position="75"/>
        <end position="329"/>
    </location>
</feature>
<dbReference type="STRING" id="395495.Lcho_0409"/>
<dbReference type="Pfam" id="PF12802">
    <property type="entry name" value="MarR_2"/>
    <property type="match status" value="1"/>
</dbReference>
<dbReference type="InterPro" id="IPR007324">
    <property type="entry name" value="Sugar-bd_dom_put"/>
</dbReference>
<organism evidence="8 9">
    <name type="scientific">Leptothrix cholodnii (strain ATCC 51168 / LMG 8142 / SP-6)</name>
    <name type="common">Leptothrix discophora (strain SP-6)</name>
    <dbReference type="NCBI Taxonomy" id="395495"/>
    <lineage>
        <taxon>Bacteria</taxon>
        <taxon>Pseudomonadati</taxon>
        <taxon>Pseudomonadota</taxon>
        <taxon>Betaproteobacteria</taxon>
        <taxon>Burkholderiales</taxon>
        <taxon>Sphaerotilaceae</taxon>
        <taxon>Leptothrix</taxon>
    </lineage>
</organism>
<accession>B1XX38</accession>
<keyword evidence="3" id="KW-0238">DNA-binding</keyword>
<dbReference type="InterPro" id="IPR051054">
    <property type="entry name" value="SorC_transcr_regulators"/>
</dbReference>
<evidence type="ECO:0000256" key="5">
    <source>
        <dbReference type="SAM" id="MobiDB-lite"/>
    </source>
</evidence>
<dbReference type="GO" id="GO:0003700">
    <property type="term" value="F:DNA-binding transcription factor activity"/>
    <property type="evidence" value="ECO:0007669"/>
    <property type="project" value="InterPro"/>
</dbReference>
<dbReference type="PANTHER" id="PTHR34294:SF12">
    <property type="entry name" value="SUGAR-BINDING TRANSCRIPTIONAL REGULATOR"/>
    <property type="match status" value="1"/>
</dbReference>
<evidence type="ECO:0000259" key="6">
    <source>
        <dbReference type="Pfam" id="PF04198"/>
    </source>
</evidence>
<feature type="region of interest" description="Disordered" evidence="5">
    <location>
        <begin position="1"/>
        <end position="23"/>
    </location>
</feature>
<gene>
    <name evidence="8" type="ordered locus">Lcho_0409</name>
</gene>
<evidence type="ECO:0000256" key="2">
    <source>
        <dbReference type="ARBA" id="ARBA00023015"/>
    </source>
</evidence>
<dbReference type="KEGG" id="lch:Lcho_0409"/>
<protein>
    <submittedName>
        <fullName evidence="8">Transcriptional regulator, DeoR family</fullName>
    </submittedName>
</protein>
<evidence type="ECO:0000256" key="1">
    <source>
        <dbReference type="ARBA" id="ARBA00010466"/>
    </source>
</evidence>
<dbReference type="eggNOG" id="COG2390">
    <property type="taxonomic scope" value="Bacteria"/>
</dbReference>
<dbReference type="EMBL" id="CP001013">
    <property type="protein sequence ID" value="ACB32684.1"/>
    <property type="molecule type" value="Genomic_DNA"/>
</dbReference>
<dbReference type="Gene3D" id="1.10.10.10">
    <property type="entry name" value="Winged helix-like DNA-binding domain superfamily/Winged helix DNA-binding domain"/>
    <property type="match status" value="1"/>
</dbReference>
<dbReference type="InterPro" id="IPR000835">
    <property type="entry name" value="HTH_MarR-typ"/>
</dbReference>
<dbReference type="Pfam" id="PF04198">
    <property type="entry name" value="Sugar-bind"/>
    <property type="match status" value="1"/>
</dbReference>
<dbReference type="GO" id="GO:0030246">
    <property type="term" value="F:carbohydrate binding"/>
    <property type="evidence" value="ECO:0007669"/>
    <property type="project" value="InterPro"/>
</dbReference>
<keyword evidence="2" id="KW-0805">Transcription regulation</keyword>
<dbReference type="Gene3D" id="3.40.50.1360">
    <property type="match status" value="1"/>
</dbReference>
<evidence type="ECO:0000313" key="8">
    <source>
        <dbReference type="EMBL" id="ACB32684.1"/>
    </source>
</evidence>
<dbReference type="GO" id="GO:0003677">
    <property type="term" value="F:DNA binding"/>
    <property type="evidence" value="ECO:0007669"/>
    <property type="project" value="UniProtKB-KW"/>
</dbReference>
<dbReference type="AlphaFoldDB" id="B1XX38"/>
<dbReference type="PANTHER" id="PTHR34294">
    <property type="entry name" value="TRANSCRIPTIONAL REGULATOR-RELATED"/>
    <property type="match status" value="1"/>
</dbReference>
<evidence type="ECO:0000256" key="3">
    <source>
        <dbReference type="ARBA" id="ARBA00023125"/>
    </source>
</evidence>
<keyword evidence="4" id="KW-0804">Transcription</keyword>
<dbReference type="HOGENOM" id="CLU_054506_1_2_4"/>
<comment type="similarity">
    <text evidence="1">Belongs to the SorC transcriptional regulatory family.</text>
</comment>
<dbReference type="SUPFAM" id="SSF100950">
    <property type="entry name" value="NagB/RpiA/CoA transferase-like"/>
    <property type="match status" value="1"/>
</dbReference>
<dbReference type="InterPro" id="IPR036388">
    <property type="entry name" value="WH-like_DNA-bd_sf"/>
</dbReference>
<proteinExistence type="inferred from homology"/>